<dbReference type="InterPro" id="IPR036188">
    <property type="entry name" value="FAD/NAD-bd_sf"/>
</dbReference>
<dbReference type="KEGG" id="ajg:KKR91_04075"/>
<dbReference type="PANTHER" id="PTHR13847">
    <property type="entry name" value="SARCOSINE DEHYDROGENASE-RELATED"/>
    <property type="match status" value="1"/>
</dbReference>
<accession>A0A975M827</accession>
<dbReference type="Gene3D" id="3.30.9.10">
    <property type="entry name" value="D-Amino Acid Oxidase, subunit A, domain 2"/>
    <property type="match status" value="1"/>
</dbReference>
<dbReference type="AlphaFoldDB" id="A0A975M827"/>
<organism evidence="2 3">
    <name type="scientific">Arthrobacter jiangjiafuii</name>
    <dbReference type="NCBI Taxonomy" id="2817475"/>
    <lineage>
        <taxon>Bacteria</taxon>
        <taxon>Bacillati</taxon>
        <taxon>Actinomycetota</taxon>
        <taxon>Actinomycetes</taxon>
        <taxon>Micrococcales</taxon>
        <taxon>Micrococcaceae</taxon>
        <taxon>Arthrobacter</taxon>
    </lineage>
</organism>
<dbReference type="EMBL" id="CP076022">
    <property type="protein sequence ID" value="QWC11632.1"/>
    <property type="molecule type" value="Genomic_DNA"/>
</dbReference>
<name>A0A975M827_9MICC</name>
<reference evidence="2 3" key="1">
    <citation type="submission" date="2021-05" db="EMBL/GenBank/DDBJ databases">
        <title>Novel species in genus Arthrobacter.</title>
        <authorList>
            <person name="Zhang G."/>
        </authorList>
    </citation>
    <scope>NUCLEOTIDE SEQUENCE [LARGE SCALE GENOMIC DNA]</scope>
    <source>
        <strain evidence="3">zg-ZUI227</strain>
    </source>
</reference>
<proteinExistence type="predicted"/>
<keyword evidence="3" id="KW-1185">Reference proteome</keyword>
<dbReference type="InterPro" id="IPR006076">
    <property type="entry name" value="FAD-dep_OxRdtase"/>
</dbReference>
<dbReference type="Gene3D" id="3.50.50.60">
    <property type="entry name" value="FAD/NAD(P)-binding domain"/>
    <property type="match status" value="1"/>
</dbReference>
<evidence type="ECO:0000313" key="3">
    <source>
        <dbReference type="Proteomes" id="UP000676885"/>
    </source>
</evidence>
<dbReference type="PANTHER" id="PTHR13847:SF285">
    <property type="entry name" value="FAD DEPENDENT OXIDOREDUCTASE DOMAIN-CONTAINING PROTEIN"/>
    <property type="match status" value="1"/>
</dbReference>
<sequence>MSDSDALPLSLPQPLPPPDSPVNGRVSFWYAATGIPSTRPALTGDTTADVVIVGAGYTGLWTAYYLKKAQPALDIVVLEARFAGYGASGRNGGWLTNSITGGRGQYVRTHGRAVTGRFQELLNGTVDEVIAVAAAERIDADIIKGGELNVARNPAQLARLHAWAAEEEQWPEGGAQLLDAGASAGRVTVTGALGGLYQPHCARLQPAKLVRGLARAVQSLGVRLYEDTPVTEIRTGTAVSPRGTVRCRHVLRATEGFTANLRGSHRDWLPMNSSMIVSEPLTAAAWEEIGWNGFDAVADMAHAYMYAQRTADGRIALGGRGVPYLFGSRTDTDGATAPATVDRLAALLYEMFPAARGTRIEHAWSGVLGVPRDWKATVGLDPATGVGWAGGYVGTGVAASNLAGRTLADLVLGTDSELIRMPWVNRQVRRWEPEPLRWLGVSAMYKAYYAADRRENRSRTAATSPLARAADLVAGR</sequence>
<feature type="domain" description="FAD dependent oxidoreductase" evidence="1">
    <location>
        <begin position="49"/>
        <end position="410"/>
    </location>
</feature>
<protein>
    <submittedName>
        <fullName evidence="2">FAD-binding oxidoreductase</fullName>
    </submittedName>
</protein>
<dbReference type="Proteomes" id="UP000676885">
    <property type="component" value="Chromosome"/>
</dbReference>
<evidence type="ECO:0000313" key="2">
    <source>
        <dbReference type="EMBL" id="QWC11632.1"/>
    </source>
</evidence>
<dbReference type="GO" id="GO:0005737">
    <property type="term" value="C:cytoplasm"/>
    <property type="evidence" value="ECO:0007669"/>
    <property type="project" value="TreeGrafter"/>
</dbReference>
<dbReference type="Pfam" id="PF01266">
    <property type="entry name" value="DAO"/>
    <property type="match status" value="1"/>
</dbReference>
<gene>
    <name evidence="2" type="ORF">KKR91_04075</name>
</gene>
<dbReference type="SUPFAM" id="SSF51905">
    <property type="entry name" value="FAD/NAD(P)-binding domain"/>
    <property type="match status" value="1"/>
</dbReference>
<evidence type="ECO:0000259" key="1">
    <source>
        <dbReference type="Pfam" id="PF01266"/>
    </source>
</evidence>